<sequence>MASTTEAATENNLAEKIPRTQQTTGETDEKKPRSIKGVVFRLLFDLFCISWLAPTIILLYLNFSSWIIGSGVACRLPSYKDDCNIWARVPLQLAKLDEKDHEILGSLQIVAKALEVWFTIIAGSLILDLAILLALSKMGLPMGHFMTYLEFSSVTILWNPTFWASSRGEVGKSPWYKPPKLWLWAFLGFAVLLCATCNLMGPATAVLAIPTLGWSELNLRSDLALLDIPSHEPPSRIDSIPITSDSGCRSSDLQAGNYSCTDYFSSSVDELSAALWARSEWRQEGFPTMSPMIPFMSLTFTVNETDAIDGIEIDWMPSRFMLRQMNNEYIELWISRASPNFTIADDFLGAEWPLDRGLYNHYTNSLDVEMLSYGPILGVRNLCSTAANITEFNVGPGKPVRCYTRTSTSSPNTFRYHCIRLTSGQNDWANVEHYSHANFTLRANSQIRTDINVHSADKAFKIPSKYAHCVWDHERSDCDWDSLLSTKPNTGNWDQSVHFTEYKIPDWDPARYTVMCQTEFYVTMADYIMEVSPNKINTTVVNTETRLEARSINVHADWALTAWSVARGNTINATRQADNNLLESLLPLVQTPPPKTQDEEDAFETRWFYDQHKTMTLQIVSLIGHTSTPDKRLVADASAGSNPYRPLLTKMRKFRVWSYGQESRTFRMGAAVSIFGCLCVIARTIISLVYRLPQPSTLEVLTAALRYEYKGDLDDAERESHRARIPFGYARDPADARKKAAFRERVKSPPVLESRRNAVVVP</sequence>
<evidence type="ECO:0000256" key="2">
    <source>
        <dbReference type="SAM" id="Phobius"/>
    </source>
</evidence>
<keyword evidence="4" id="KW-1185">Reference proteome</keyword>
<comment type="caution">
    <text evidence="3">The sequence shown here is derived from an EMBL/GenBank/DDBJ whole genome shotgun (WGS) entry which is preliminary data.</text>
</comment>
<evidence type="ECO:0000256" key="1">
    <source>
        <dbReference type="SAM" id="MobiDB-lite"/>
    </source>
</evidence>
<dbReference type="OrthoDB" id="5342924at2759"/>
<protein>
    <recommendedName>
        <fullName evidence="5">Transmembrane protein</fullName>
    </recommendedName>
</protein>
<name>A0A2B7X150_9EURO</name>
<feature type="compositionally biased region" description="Polar residues" evidence="1">
    <location>
        <begin position="1"/>
        <end position="12"/>
    </location>
</feature>
<dbReference type="EMBL" id="PDNC01000058">
    <property type="protein sequence ID" value="PGH02537.1"/>
    <property type="molecule type" value="Genomic_DNA"/>
</dbReference>
<keyword evidence="2" id="KW-1133">Transmembrane helix</keyword>
<gene>
    <name evidence="3" type="ORF">GX51_04563</name>
</gene>
<feature type="region of interest" description="Disordered" evidence="1">
    <location>
        <begin position="1"/>
        <end position="29"/>
    </location>
</feature>
<proteinExistence type="predicted"/>
<accession>A0A2B7X150</accession>
<feature type="transmembrane region" description="Helical" evidence="2">
    <location>
        <begin position="38"/>
        <end position="61"/>
    </location>
</feature>
<feature type="transmembrane region" description="Helical" evidence="2">
    <location>
        <begin position="116"/>
        <end position="135"/>
    </location>
</feature>
<keyword evidence="2" id="KW-0472">Membrane</keyword>
<evidence type="ECO:0000313" key="4">
    <source>
        <dbReference type="Proteomes" id="UP000224080"/>
    </source>
</evidence>
<evidence type="ECO:0000313" key="3">
    <source>
        <dbReference type="EMBL" id="PGH02537.1"/>
    </source>
</evidence>
<dbReference type="Proteomes" id="UP000224080">
    <property type="component" value="Unassembled WGS sequence"/>
</dbReference>
<feature type="transmembrane region" description="Helical" evidence="2">
    <location>
        <begin position="184"/>
        <end position="209"/>
    </location>
</feature>
<reference evidence="3 4" key="1">
    <citation type="submission" date="2017-10" db="EMBL/GenBank/DDBJ databases">
        <title>Comparative genomics in systemic dimorphic fungi from Ajellomycetaceae.</title>
        <authorList>
            <person name="Munoz J.F."/>
            <person name="Mcewen J.G."/>
            <person name="Clay O.K."/>
            <person name="Cuomo C.A."/>
        </authorList>
    </citation>
    <scope>NUCLEOTIDE SEQUENCE [LARGE SCALE GENOMIC DNA]</scope>
    <source>
        <strain evidence="3 4">UAMH130</strain>
    </source>
</reference>
<organism evidence="3 4">
    <name type="scientific">Blastomyces parvus</name>
    <dbReference type="NCBI Taxonomy" id="2060905"/>
    <lineage>
        <taxon>Eukaryota</taxon>
        <taxon>Fungi</taxon>
        <taxon>Dikarya</taxon>
        <taxon>Ascomycota</taxon>
        <taxon>Pezizomycotina</taxon>
        <taxon>Eurotiomycetes</taxon>
        <taxon>Eurotiomycetidae</taxon>
        <taxon>Onygenales</taxon>
        <taxon>Ajellomycetaceae</taxon>
        <taxon>Blastomyces</taxon>
    </lineage>
</organism>
<dbReference type="AlphaFoldDB" id="A0A2B7X150"/>
<evidence type="ECO:0008006" key="5">
    <source>
        <dbReference type="Google" id="ProtNLM"/>
    </source>
</evidence>
<keyword evidence="2" id="KW-0812">Transmembrane</keyword>